<evidence type="ECO:0000313" key="2">
    <source>
        <dbReference type="EMBL" id="KAK4105200.1"/>
    </source>
</evidence>
<gene>
    <name evidence="2" type="ORF">N658DRAFT_110902</name>
</gene>
<accession>A0AAN6QBE1</accession>
<name>A0AAN6QBE1_9PEZI</name>
<evidence type="ECO:0000256" key="1">
    <source>
        <dbReference type="SAM" id="MobiDB-lite"/>
    </source>
</evidence>
<dbReference type="EMBL" id="MU863625">
    <property type="protein sequence ID" value="KAK4105200.1"/>
    <property type="molecule type" value="Genomic_DNA"/>
</dbReference>
<dbReference type="Proteomes" id="UP001305647">
    <property type="component" value="Unassembled WGS sequence"/>
</dbReference>
<sequence length="73" mass="7881">MRTGAPASLAFGSSPPLSTAVSQLLRLRESSNRPLRCACSSPEKRPEGNNDTLTPTLSSAQYHLDSKRLRSLP</sequence>
<proteinExistence type="predicted"/>
<evidence type="ECO:0000313" key="3">
    <source>
        <dbReference type="Proteomes" id="UP001305647"/>
    </source>
</evidence>
<feature type="compositionally biased region" description="Basic and acidic residues" evidence="1">
    <location>
        <begin position="64"/>
        <end position="73"/>
    </location>
</feature>
<reference evidence="2" key="2">
    <citation type="submission" date="2023-05" db="EMBL/GenBank/DDBJ databases">
        <authorList>
            <consortium name="Lawrence Berkeley National Laboratory"/>
            <person name="Steindorff A."/>
            <person name="Hensen N."/>
            <person name="Bonometti L."/>
            <person name="Westerberg I."/>
            <person name="Brannstrom I.O."/>
            <person name="Guillou S."/>
            <person name="Cros-Aarteil S."/>
            <person name="Calhoun S."/>
            <person name="Haridas S."/>
            <person name="Kuo A."/>
            <person name="Mondo S."/>
            <person name="Pangilinan J."/>
            <person name="Riley R."/>
            <person name="Labutti K."/>
            <person name="Andreopoulos B."/>
            <person name="Lipzen A."/>
            <person name="Chen C."/>
            <person name="Yanf M."/>
            <person name="Daum C."/>
            <person name="Ng V."/>
            <person name="Clum A."/>
            <person name="Ohm R."/>
            <person name="Martin F."/>
            <person name="Silar P."/>
            <person name="Natvig D."/>
            <person name="Lalanne C."/>
            <person name="Gautier V."/>
            <person name="Ament-Velasquez S.L."/>
            <person name="Kruys A."/>
            <person name="Hutchinson M.I."/>
            <person name="Powell A.J."/>
            <person name="Barry K."/>
            <person name="Miller A.N."/>
            <person name="Grigoriev I.V."/>
            <person name="Debuchy R."/>
            <person name="Gladieux P."/>
            <person name="Thoren M.H."/>
            <person name="Johannesson H."/>
        </authorList>
    </citation>
    <scope>NUCLEOTIDE SEQUENCE</scope>
    <source>
        <strain evidence="2">CBS 757.83</strain>
    </source>
</reference>
<keyword evidence="3" id="KW-1185">Reference proteome</keyword>
<organism evidence="2 3">
    <name type="scientific">Parathielavia hyrcaniae</name>
    <dbReference type="NCBI Taxonomy" id="113614"/>
    <lineage>
        <taxon>Eukaryota</taxon>
        <taxon>Fungi</taxon>
        <taxon>Dikarya</taxon>
        <taxon>Ascomycota</taxon>
        <taxon>Pezizomycotina</taxon>
        <taxon>Sordariomycetes</taxon>
        <taxon>Sordariomycetidae</taxon>
        <taxon>Sordariales</taxon>
        <taxon>Chaetomiaceae</taxon>
        <taxon>Parathielavia</taxon>
    </lineage>
</organism>
<protein>
    <submittedName>
        <fullName evidence="2">Uncharacterized protein</fullName>
    </submittedName>
</protein>
<reference evidence="2" key="1">
    <citation type="journal article" date="2023" name="Mol. Phylogenet. Evol.">
        <title>Genome-scale phylogeny and comparative genomics of the fungal order Sordariales.</title>
        <authorList>
            <person name="Hensen N."/>
            <person name="Bonometti L."/>
            <person name="Westerberg I."/>
            <person name="Brannstrom I.O."/>
            <person name="Guillou S."/>
            <person name="Cros-Aarteil S."/>
            <person name="Calhoun S."/>
            <person name="Haridas S."/>
            <person name="Kuo A."/>
            <person name="Mondo S."/>
            <person name="Pangilinan J."/>
            <person name="Riley R."/>
            <person name="LaButti K."/>
            <person name="Andreopoulos B."/>
            <person name="Lipzen A."/>
            <person name="Chen C."/>
            <person name="Yan M."/>
            <person name="Daum C."/>
            <person name="Ng V."/>
            <person name="Clum A."/>
            <person name="Steindorff A."/>
            <person name="Ohm R.A."/>
            <person name="Martin F."/>
            <person name="Silar P."/>
            <person name="Natvig D.O."/>
            <person name="Lalanne C."/>
            <person name="Gautier V."/>
            <person name="Ament-Velasquez S.L."/>
            <person name="Kruys A."/>
            <person name="Hutchinson M.I."/>
            <person name="Powell A.J."/>
            <person name="Barry K."/>
            <person name="Miller A.N."/>
            <person name="Grigoriev I.V."/>
            <person name="Debuchy R."/>
            <person name="Gladieux P."/>
            <person name="Hiltunen Thoren M."/>
            <person name="Johannesson H."/>
        </authorList>
    </citation>
    <scope>NUCLEOTIDE SEQUENCE</scope>
    <source>
        <strain evidence="2">CBS 757.83</strain>
    </source>
</reference>
<feature type="region of interest" description="Disordered" evidence="1">
    <location>
        <begin position="32"/>
        <end position="73"/>
    </location>
</feature>
<comment type="caution">
    <text evidence="2">The sequence shown here is derived from an EMBL/GenBank/DDBJ whole genome shotgun (WGS) entry which is preliminary data.</text>
</comment>
<dbReference type="AlphaFoldDB" id="A0AAN6QBE1"/>
<feature type="compositionally biased region" description="Polar residues" evidence="1">
    <location>
        <begin position="49"/>
        <end position="61"/>
    </location>
</feature>